<dbReference type="SUPFAM" id="SSF53474">
    <property type="entry name" value="alpha/beta-Hydrolases"/>
    <property type="match status" value="1"/>
</dbReference>
<dbReference type="GO" id="GO:0008374">
    <property type="term" value="F:O-acyltransferase activity"/>
    <property type="evidence" value="ECO:0007669"/>
    <property type="project" value="InterPro"/>
</dbReference>
<dbReference type="Pfam" id="PF02450">
    <property type="entry name" value="LCAT"/>
    <property type="match status" value="1"/>
</dbReference>
<evidence type="ECO:0008006" key="4">
    <source>
        <dbReference type="Google" id="ProtNLM"/>
    </source>
</evidence>
<dbReference type="Gene3D" id="3.40.50.1820">
    <property type="entry name" value="alpha/beta hydrolase"/>
    <property type="match status" value="1"/>
</dbReference>
<dbReference type="AlphaFoldDB" id="A0A7S2XUM9"/>
<feature type="region of interest" description="Disordered" evidence="1">
    <location>
        <begin position="1"/>
        <end position="53"/>
    </location>
</feature>
<keyword evidence="2" id="KW-1133">Transmembrane helix</keyword>
<reference evidence="3" key="1">
    <citation type="submission" date="2021-01" db="EMBL/GenBank/DDBJ databases">
        <authorList>
            <person name="Corre E."/>
            <person name="Pelletier E."/>
            <person name="Niang G."/>
            <person name="Scheremetjew M."/>
            <person name="Finn R."/>
            <person name="Kale V."/>
            <person name="Holt S."/>
            <person name="Cochrane G."/>
            <person name="Meng A."/>
            <person name="Brown T."/>
            <person name="Cohen L."/>
        </authorList>
    </citation>
    <scope>NUCLEOTIDE SEQUENCE</scope>
    <source>
        <strain evidence="3">CCMP2084</strain>
    </source>
</reference>
<dbReference type="EMBL" id="HBHQ01029785">
    <property type="protein sequence ID" value="CAD9828384.1"/>
    <property type="molecule type" value="Transcribed_RNA"/>
</dbReference>
<dbReference type="GO" id="GO:0006629">
    <property type="term" value="P:lipid metabolic process"/>
    <property type="evidence" value="ECO:0007669"/>
    <property type="project" value="InterPro"/>
</dbReference>
<sequence length="779" mass="86617">MAKSRRHVKPKREENDSDNRSSSSQPPGLPAEDAASMPNGAEKKETQEAQSGSKRSSFSWSFMKWSLGFLLYLGMVALVWRRLPRTNKVIQNIDTAWDEFIAKNSVYYLETARTTATRTINSISSASGALTDAEASAEMSRPGYKLAKEGAKAKFPIIIIPGFVTTGLELWSGEDCAKRYFRQRLWGSVTMAQAFFSDRECWRRHISLDPYTGMDPPNIRLRASQGFEAADYFMGNYWVWGKMLENLADVGYDGSMMTMMGYDWRLSFPLLEKRDGYLTKLKHTIESMKETTGEKTVILSHSMGAQLTLYFFAWVTTPRKEGGGGGGDKWVDEYVHSFVNIAGPILGVIKAVPALLSGEMKDTAVLLGTVGSMAEQFFGRRVRKDLWNTWGSLWAMLPKGGNAVWGIGADTCDETTYPDGLTCRPIDEGTENRTKSRPQQIHDNSFIPFVSITDASSATHLPRRAEALVHKSRVTDFVEAVPDLDVSLPDQRKLNIQDLEEKTGDLSIEFSNLVYDFSQIANVSIEETLLFLHDYAGGYGSKSSSANLHPLLDNETSEQTTKKSGPSQKSRWWHDPSLTPLPYAPDMKIYCMYGHGLGTERAYYYQRAPGRTDVSLINSSAKSGRKTDIYADPPFVLNTTVHGVDHNISHGVMIADGDGSVPLVSLGYMCVDSWVRPETGYNPSGAQVVTREYKDRKGFQVEDPLRGGPGSADHVDVMGNLDMTLDVIKVVTDFQPVEELITSDIRNIIQRINSHPKGGLKLSTNRMGGPKRLLKQLLG</sequence>
<keyword evidence="2" id="KW-0472">Membrane</keyword>
<feature type="region of interest" description="Disordered" evidence="1">
    <location>
        <begin position="554"/>
        <end position="573"/>
    </location>
</feature>
<name>A0A7S2XUM9_9STRA</name>
<organism evidence="3">
    <name type="scientific">Attheya septentrionalis</name>
    <dbReference type="NCBI Taxonomy" id="420275"/>
    <lineage>
        <taxon>Eukaryota</taxon>
        <taxon>Sar</taxon>
        <taxon>Stramenopiles</taxon>
        <taxon>Ochrophyta</taxon>
        <taxon>Bacillariophyta</taxon>
        <taxon>Coscinodiscophyceae</taxon>
        <taxon>Chaetocerotophycidae</taxon>
        <taxon>Chaetocerotales</taxon>
        <taxon>Attheyaceae</taxon>
        <taxon>Attheya</taxon>
    </lineage>
</organism>
<proteinExistence type="predicted"/>
<evidence type="ECO:0000256" key="1">
    <source>
        <dbReference type="SAM" id="MobiDB-lite"/>
    </source>
</evidence>
<dbReference type="PANTHER" id="PTHR11440">
    <property type="entry name" value="LECITHIN-CHOLESTEROL ACYLTRANSFERASE-RELATED"/>
    <property type="match status" value="1"/>
</dbReference>
<dbReference type="InterPro" id="IPR029058">
    <property type="entry name" value="AB_hydrolase_fold"/>
</dbReference>
<dbReference type="InterPro" id="IPR003386">
    <property type="entry name" value="LACT/PDAT_acylTrfase"/>
</dbReference>
<gene>
    <name evidence="3" type="ORF">ASEP1449_LOCUS20219</name>
</gene>
<keyword evidence="2" id="KW-0812">Transmembrane</keyword>
<feature type="compositionally biased region" description="Basic residues" evidence="1">
    <location>
        <begin position="1"/>
        <end position="10"/>
    </location>
</feature>
<feature type="transmembrane region" description="Helical" evidence="2">
    <location>
        <begin position="62"/>
        <end position="80"/>
    </location>
</feature>
<protein>
    <recommendedName>
        <fullName evidence="4">Phospholipid:diacylglycerol acyltransferase</fullName>
    </recommendedName>
</protein>
<feature type="compositionally biased region" description="Polar residues" evidence="1">
    <location>
        <begin position="557"/>
        <end position="570"/>
    </location>
</feature>
<evidence type="ECO:0000313" key="3">
    <source>
        <dbReference type="EMBL" id="CAD9828384.1"/>
    </source>
</evidence>
<accession>A0A7S2XUM9</accession>
<evidence type="ECO:0000256" key="2">
    <source>
        <dbReference type="SAM" id="Phobius"/>
    </source>
</evidence>